<evidence type="ECO:0000313" key="2">
    <source>
        <dbReference type="EMBL" id="KAF9477560.1"/>
    </source>
</evidence>
<reference evidence="2" key="1">
    <citation type="submission" date="2020-11" db="EMBL/GenBank/DDBJ databases">
        <authorList>
            <consortium name="DOE Joint Genome Institute"/>
            <person name="Ahrendt S."/>
            <person name="Riley R."/>
            <person name="Andreopoulos W."/>
            <person name="Labutti K."/>
            <person name="Pangilinan J."/>
            <person name="Ruiz-Duenas F.J."/>
            <person name="Barrasa J.M."/>
            <person name="Sanchez-Garcia M."/>
            <person name="Camarero S."/>
            <person name="Miyauchi S."/>
            <person name="Serrano A."/>
            <person name="Linde D."/>
            <person name="Babiker R."/>
            <person name="Drula E."/>
            <person name="Ayuso-Fernandez I."/>
            <person name="Pacheco R."/>
            <person name="Padilla G."/>
            <person name="Ferreira P."/>
            <person name="Barriuso J."/>
            <person name="Kellner H."/>
            <person name="Castanera R."/>
            <person name="Alfaro M."/>
            <person name="Ramirez L."/>
            <person name="Pisabarro A.G."/>
            <person name="Kuo A."/>
            <person name="Tritt A."/>
            <person name="Lipzen A."/>
            <person name="He G."/>
            <person name="Yan M."/>
            <person name="Ng V."/>
            <person name="Cullen D."/>
            <person name="Martin F."/>
            <person name="Rosso M.-N."/>
            <person name="Henrissat B."/>
            <person name="Hibbett D."/>
            <person name="Martinez A.T."/>
            <person name="Grigoriev I.V."/>
        </authorList>
    </citation>
    <scope>NUCLEOTIDE SEQUENCE</scope>
    <source>
        <strain evidence="2">CIRM-BRFM 674</strain>
    </source>
</reference>
<feature type="transmembrane region" description="Helical" evidence="1">
    <location>
        <begin position="224"/>
        <end position="245"/>
    </location>
</feature>
<gene>
    <name evidence="2" type="ORF">BDN70DRAFT_101049</name>
</gene>
<keyword evidence="1" id="KW-1133">Transmembrane helix</keyword>
<dbReference type="InterPro" id="IPR011009">
    <property type="entry name" value="Kinase-like_dom_sf"/>
</dbReference>
<proteinExistence type="predicted"/>
<evidence type="ECO:0000256" key="1">
    <source>
        <dbReference type="SAM" id="Phobius"/>
    </source>
</evidence>
<evidence type="ECO:0008006" key="4">
    <source>
        <dbReference type="Google" id="ProtNLM"/>
    </source>
</evidence>
<dbReference type="Proteomes" id="UP000807469">
    <property type="component" value="Unassembled WGS sequence"/>
</dbReference>
<organism evidence="2 3">
    <name type="scientific">Pholiota conissans</name>
    <dbReference type="NCBI Taxonomy" id="109636"/>
    <lineage>
        <taxon>Eukaryota</taxon>
        <taxon>Fungi</taxon>
        <taxon>Dikarya</taxon>
        <taxon>Basidiomycota</taxon>
        <taxon>Agaricomycotina</taxon>
        <taxon>Agaricomycetes</taxon>
        <taxon>Agaricomycetidae</taxon>
        <taxon>Agaricales</taxon>
        <taxon>Agaricineae</taxon>
        <taxon>Strophariaceae</taxon>
        <taxon>Pholiota</taxon>
    </lineage>
</organism>
<name>A0A9P5Z0P6_9AGAR</name>
<sequence length="313" mass="34611">MTMSQTMPVIVIDNRHVLNVPDPETIAWQCHAARQSQSRSAKEISGVALVGDNGAAYCWVKYGRSITMAEARTQDFVWQVLSSSNHSGDSDSDASVRVPCVYLAFTWGICGYIVMEHIDGETCENSDAERVATAVETLIAIQNPTLAPGPIGGGPIGHRFYIDWESCPVTYGSVSELQNHINEILVYMESKLRVDFTPEVEAYGLPLCPCDLNRNDFIKDSRGGIVAIDFGFTCFLPISFFAFALREGDYFTRLVAQHVKHPASTQLNAMLTASYSLVSFNRNDIGITVKVRNGKRIKVKDSKKKLNDMPNCV</sequence>
<dbReference type="OrthoDB" id="3250044at2759"/>
<accession>A0A9P5Z0P6</accession>
<keyword evidence="1" id="KW-0812">Transmembrane</keyword>
<protein>
    <recommendedName>
        <fullName evidence="4">Aminoglycoside phosphotransferase domain-containing protein</fullName>
    </recommendedName>
</protein>
<evidence type="ECO:0000313" key="3">
    <source>
        <dbReference type="Proteomes" id="UP000807469"/>
    </source>
</evidence>
<keyword evidence="3" id="KW-1185">Reference proteome</keyword>
<dbReference type="SUPFAM" id="SSF56112">
    <property type="entry name" value="Protein kinase-like (PK-like)"/>
    <property type="match status" value="1"/>
</dbReference>
<keyword evidence="1" id="KW-0472">Membrane</keyword>
<dbReference type="AlphaFoldDB" id="A0A9P5Z0P6"/>
<dbReference type="EMBL" id="MU155257">
    <property type="protein sequence ID" value="KAF9477560.1"/>
    <property type="molecule type" value="Genomic_DNA"/>
</dbReference>
<comment type="caution">
    <text evidence="2">The sequence shown here is derived from an EMBL/GenBank/DDBJ whole genome shotgun (WGS) entry which is preliminary data.</text>
</comment>